<evidence type="ECO:0000313" key="4">
    <source>
        <dbReference type="Proteomes" id="UP000661012"/>
    </source>
</evidence>
<organism evidence="2 3">
    <name type="scientific">Erwinia persicina</name>
    <dbReference type="NCBI Taxonomy" id="55211"/>
    <lineage>
        <taxon>Bacteria</taxon>
        <taxon>Pseudomonadati</taxon>
        <taxon>Pseudomonadota</taxon>
        <taxon>Gammaproteobacteria</taxon>
        <taxon>Enterobacterales</taxon>
        <taxon>Erwiniaceae</taxon>
        <taxon>Erwinia</taxon>
    </lineage>
</organism>
<proteinExistence type="predicted"/>
<sequence length="59" mass="6923">MLIRLQKSNIISLIVFMGKKALFQRLSLPNHADSAGYSLCWNKKQRMFRKAISRLSVWK</sequence>
<reference evidence="1 4" key="2">
    <citation type="journal article" date="2020" name="FEMS Microbiol. Ecol.">
        <title>Temporal dynamics of bacterial communities during seed development and maturation.</title>
        <authorList>
            <person name="Chesneau G."/>
            <person name="Torres-Cortes G."/>
            <person name="Briand M."/>
            <person name="Darrasse A."/>
            <person name="Preveaux A."/>
            <person name="Marais C."/>
            <person name="Jacques M.A."/>
            <person name="Shade A."/>
            <person name="Barret M."/>
        </authorList>
    </citation>
    <scope>NUCLEOTIDE SEQUENCE [LARGE SCALE GENOMIC DNA]</scope>
    <source>
        <strain evidence="1 4">CFBP13732</strain>
    </source>
</reference>
<protein>
    <submittedName>
        <fullName evidence="2">Uncharacterized protein</fullName>
    </submittedName>
</protein>
<name>A0A4U3FC78_9GAMM</name>
<keyword evidence="4" id="KW-1185">Reference proteome</keyword>
<reference evidence="2 3" key="1">
    <citation type="journal article" date="2019" name="Sci. Rep.">
        <title>Differences in resource use lead to coexistence of seed-transmitted microbial populations.</title>
        <authorList>
            <person name="Torres-Cortes G."/>
            <person name="Garcia B.J."/>
            <person name="Compant S."/>
            <person name="Rezki S."/>
            <person name="Jones P."/>
            <person name="Preveaux A."/>
            <person name="Briand M."/>
            <person name="Roulet A."/>
            <person name="Bouchez O."/>
            <person name="Jacobson D."/>
            <person name="Barret M."/>
        </authorList>
    </citation>
    <scope>NUCLEOTIDE SEQUENCE [LARGE SCALE GENOMIC DNA]</scope>
    <source>
        <strain evidence="2 3">CFBP13511</strain>
    </source>
</reference>
<dbReference type="RefSeq" id="WP_137269070.1">
    <property type="nucleotide sequence ID" value="NZ_JACYNM010000002.1"/>
</dbReference>
<evidence type="ECO:0000313" key="3">
    <source>
        <dbReference type="Proteomes" id="UP000306393"/>
    </source>
</evidence>
<dbReference type="EMBL" id="QGAC01000007">
    <property type="protein sequence ID" value="TKJ91328.1"/>
    <property type="molecule type" value="Genomic_DNA"/>
</dbReference>
<dbReference type="EMBL" id="JACYNN010000003">
    <property type="protein sequence ID" value="MBD8105920.1"/>
    <property type="molecule type" value="Genomic_DNA"/>
</dbReference>
<dbReference type="AlphaFoldDB" id="A0A4U3FC78"/>
<evidence type="ECO:0000313" key="1">
    <source>
        <dbReference type="EMBL" id="MBD8105920.1"/>
    </source>
</evidence>
<gene>
    <name evidence="2" type="ORF">EpCFBP13511_09135</name>
    <name evidence="1" type="ORF">IFT93_05705</name>
</gene>
<comment type="caution">
    <text evidence="2">The sequence shown here is derived from an EMBL/GenBank/DDBJ whole genome shotgun (WGS) entry which is preliminary data.</text>
</comment>
<dbReference type="Proteomes" id="UP000661012">
    <property type="component" value="Unassembled WGS sequence"/>
</dbReference>
<dbReference type="Proteomes" id="UP000306393">
    <property type="component" value="Unassembled WGS sequence"/>
</dbReference>
<evidence type="ECO:0000313" key="2">
    <source>
        <dbReference type="EMBL" id="TKJ91328.1"/>
    </source>
</evidence>
<accession>A0A4U3FC78</accession>